<dbReference type="Pfam" id="PF21747">
    <property type="entry name" value="YpoC"/>
    <property type="match status" value="1"/>
</dbReference>
<keyword evidence="3" id="KW-1185">Reference proteome</keyword>
<proteinExistence type="predicted"/>
<evidence type="ECO:0000259" key="1">
    <source>
        <dbReference type="Pfam" id="PF21747"/>
    </source>
</evidence>
<accession>A0A0B5ATB7</accession>
<dbReference type="BioCyc" id="JESP1508404:G14D9-11207-MONOMER"/>
<reference evidence="2 3" key="1">
    <citation type="submission" date="2014-08" db="EMBL/GenBank/DDBJ databases">
        <title>Complete genome of a marine bacteria Jeotgalibacillus malaysiensis.</title>
        <authorList>
            <person name="Yaakop A.S."/>
            <person name="Chan K.-G."/>
            <person name="Goh K.M."/>
        </authorList>
    </citation>
    <scope>NUCLEOTIDE SEQUENCE [LARGE SCALE GENOMIC DNA]</scope>
    <source>
        <strain evidence="2 3">D5</strain>
    </source>
</reference>
<dbReference type="KEGG" id="jeo:JMA_19520"/>
<dbReference type="HOGENOM" id="CLU_123736_0_0_9"/>
<protein>
    <recommendedName>
        <fullName evidence="1">YpoC-like domain-containing protein</fullName>
    </recommendedName>
</protein>
<evidence type="ECO:0000313" key="3">
    <source>
        <dbReference type="Proteomes" id="UP000031449"/>
    </source>
</evidence>
<dbReference type="OrthoDB" id="2360594at2"/>
<dbReference type="STRING" id="1508404.JMA_19520"/>
<name>A0A0B5ATB7_9BACL</name>
<dbReference type="Proteomes" id="UP000031449">
    <property type="component" value="Chromosome"/>
</dbReference>
<organism evidence="2 3">
    <name type="scientific">Jeotgalibacillus malaysiensis</name>
    <dbReference type="NCBI Taxonomy" id="1508404"/>
    <lineage>
        <taxon>Bacteria</taxon>
        <taxon>Bacillati</taxon>
        <taxon>Bacillota</taxon>
        <taxon>Bacilli</taxon>
        <taxon>Bacillales</taxon>
        <taxon>Caryophanaceae</taxon>
        <taxon>Jeotgalibacillus</taxon>
    </lineage>
</organism>
<gene>
    <name evidence="2" type="ORF">JMA_19520</name>
</gene>
<dbReference type="AlphaFoldDB" id="A0A0B5ATB7"/>
<dbReference type="EMBL" id="CP009416">
    <property type="protein sequence ID" value="AJD91269.1"/>
    <property type="molecule type" value="Genomic_DNA"/>
</dbReference>
<sequence length="166" mass="19568">MKYALPDQYKHPLFYPSDCIEVNIQDPKGFSPYYAADLYAFHEGEKPWENLDARISAIQNEWQQLSEKVRPLFEGHPEKTYDDMIMGISLFFTLLYWTNEKHVSVVTWEKDLSGLEVSIMNAHERISFVMKRPAVYFSYIQLDEMFRELAKTSAKFAAIRKRKRGV</sequence>
<dbReference type="InterPro" id="IPR048427">
    <property type="entry name" value="YpoC"/>
</dbReference>
<feature type="domain" description="YpoC-like" evidence="1">
    <location>
        <begin position="54"/>
        <end position="161"/>
    </location>
</feature>
<evidence type="ECO:0000313" key="2">
    <source>
        <dbReference type="EMBL" id="AJD91269.1"/>
    </source>
</evidence>